<dbReference type="eggNOG" id="COG1739">
    <property type="taxonomic scope" value="Bacteria"/>
</dbReference>
<dbReference type="GO" id="GO:0005737">
    <property type="term" value="C:cytoplasm"/>
    <property type="evidence" value="ECO:0007669"/>
    <property type="project" value="TreeGrafter"/>
</dbReference>
<feature type="domain" description="UPF0029" evidence="3">
    <location>
        <begin position="140"/>
        <end position="195"/>
    </location>
</feature>
<dbReference type="AlphaFoldDB" id="A8MHP1"/>
<dbReference type="InterPro" id="IPR035647">
    <property type="entry name" value="EFG_III/V"/>
</dbReference>
<dbReference type="EMBL" id="CP000853">
    <property type="protein sequence ID" value="ABW19323.1"/>
    <property type="molecule type" value="Genomic_DNA"/>
</dbReference>
<dbReference type="Pfam" id="PF09186">
    <property type="entry name" value="DUF1949"/>
    <property type="match status" value="1"/>
</dbReference>
<comment type="similarity">
    <text evidence="1">Belongs to the IMPACT family.</text>
</comment>
<dbReference type="InterPro" id="IPR015269">
    <property type="entry name" value="UPF0029_Impact_C"/>
</dbReference>
<evidence type="ECO:0000313" key="5">
    <source>
        <dbReference type="Proteomes" id="UP000000269"/>
    </source>
</evidence>
<proteinExistence type="inferred from homology"/>
<feature type="domain" description="Impact N-terminal" evidence="2">
    <location>
        <begin position="20"/>
        <end position="121"/>
    </location>
</feature>
<organism evidence="4 5">
    <name type="scientific">Alkaliphilus oremlandii (strain OhILAs)</name>
    <name type="common">Clostridium oremlandii (strain OhILAs)</name>
    <dbReference type="NCBI Taxonomy" id="350688"/>
    <lineage>
        <taxon>Bacteria</taxon>
        <taxon>Bacillati</taxon>
        <taxon>Bacillota</taxon>
        <taxon>Clostridia</taxon>
        <taxon>Peptostreptococcales</taxon>
        <taxon>Natronincolaceae</taxon>
        <taxon>Alkaliphilus</taxon>
    </lineage>
</organism>
<evidence type="ECO:0000256" key="1">
    <source>
        <dbReference type="ARBA" id="ARBA00007665"/>
    </source>
</evidence>
<dbReference type="InterPro" id="IPR001498">
    <property type="entry name" value="Impact_N"/>
</dbReference>
<evidence type="ECO:0000259" key="3">
    <source>
        <dbReference type="Pfam" id="PF09186"/>
    </source>
</evidence>
<gene>
    <name evidence="4" type="ordered locus">Clos_1783</name>
</gene>
<dbReference type="InterPro" id="IPR015796">
    <property type="entry name" value="Impact_YigZ-like"/>
</dbReference>
<dbReference type="PANTHER" id="PTHR16301:SF20">
    <property type="entry name" value="IMPACT FAMILY MEMBER YIGZ"/>
    <property type="match status" value="1"/>
</dbReference>
<dbReference type="OrthoDB" id="9813771at2"/>
<dbReference type="PANTHER" id="PTHR16301">
    <property type="entry name" value="IMPACT-RELATED"/>
    <property type="match status" value="1"/>
</dbReference>
<dbReference type="PROSITE" id="PS00910">
    <property type="entry name" value="UPF0029"/>
    <property type="match status" value="1"/>
</dbReference>
<dbReference type="NCBIfam" id="TIGR00257">
    <property type="entry name" value="IMPACT_YIGZ"/>
    <property type="match status" value="1"/>
</dbReference>
<dbReference type="RefSeq" id="WP_012159635.1">
    <property type="nucleotide sequence ID" value="NC_009922.1"/>
</dbReference>
<dbReference type="STRING" id="350688.Clos_1783"/>
<evidence type="ECO:0008006" key="6">
    <source>
        <dbReference type="Google" id="ProtNLM"/>
    </source>
</evidence>
<dbReference type="Proteomes" id="UP000000269">
    <property type="component" value="Chromosome"/>
</dbReference>
<dbReference type="Gene3D" id="3.30.230.30">
    <property type="entry name" value="Impact, N-terminal domain"/>
    <property type="match status" value="1"/>
</dbReference>
<evidence type="ECO:0000313" key="4">
    <source>
        <dbReference type="EMBL" id="ABW19323.1"/>
    </source>
</evidence>
<dbReference type="HOGENOM" id="CLU_083552_2_1_9"/>
<dbReference type="InterPro" id="IPR020568">
    <property type="entry name" value="Ribosomal_Su5_D2-typ_SF"/>
</dbReference>
<reference evidence="5" key="1">
    <citation type="submission" date="2007-10" db="EMBL/GenBank/DDBJ databases">
        <title>Complete genome of Alkaliphilus oremlandii OhILAs.</title>
        <authorList>
            <person name="Copeland A."/>
            <person name="Lucas S."/>
            <person name="Lapidus A."/>
            <person name="Barry K."/>
            <person name="Detter J.C."/>
            <person name="Glavina del Rio T."/>
            <person name="Hammon N."/>
            <person name="Israni S."/>
            <person name="Dalin E."/>
            <person name="Tice H."/>
            <person name="Pitluck S."/>
            <person name="Chain P."/>
            <person name="Malfatti S."/>
            <person name="Shin M."/>
            <person name="Vergez L."/>
            <person name="Schmutz J."/>
            <person name="Larimer F."/>
            <person name="Land M."/>
            <person name="Hauser L."/>
            <person name="Kyrpides N."/>
            <person name="Mikhailova N."/>
            <person name="Stolz J.F."/>
            <person name="Dawson A."/>
            <person name="Fisher E."/>
            <person name="Crable B."/>
            <person name="Perera E."/>
            <person name="Lisak J."/>
            <person name="Ranganathan M."/>
            <person name="Basu P."/>
            <person name="Richardson P."/>
        </authorList>
    </citation>
    <scope>NUCLEOTIDE SEQUENCE [LARGE SCALE GENOMIC DNA]</scope>
    <source>
        <strain evidence="5">OhILAs</strain>
    </source>
</reference>
<sequence>MLKEYRTLLEYGEAEIIIDKSRFIGYAAPINSEEEAIAFIDSIKTKHRNATHNVPAYILGENNEIQRYSDDGEPSGTAGIPVLEVIKKEGLKDVVVVVTRYFGGIKLGTGGLVRAYTKGAKVGLDAAKIIIKRLYELVHIKIDYTMLGKIQNEILQNGYLIKTTEYDDSVHFYLYIEVPRIQQFKEQIIEWTNGRSTLESIEQEYLTEIDGKIIVP</sequence>
<dbReference type="InterPro" id="IPR036956">
    <property type="entry name" value="Impact_N_sf"/>
</dbReference>
<dbReference type="KEGG" id="aoe:Clos_1783"/>
<dbReference type="GO" id="GO:0006446">
    <property type="term" value="P:regulation of translational initiation"/>
    <property type="evidence" value="ECO:0007669"/>
    <property type="project" value="TreeGrafter"/>
</dbReference>
<evidence type="ECO:0000259" key="2">
    <source>
        <dbReference type="Pfam" id="PF01205"/>
    </source>
</evidence>
<dbReference type="InterPro" id="IPR020569">
    <property type="entry name" value="UPF0029_Impact_CS"/>
</dbReference>
<keyword evidence="5" id="KW-1185">Reference proteome</keyword>
<dbReference type="Gene3D" id="3.30.70.240">
    <property type="match status" value="1"/>
</dbReference>
<dbReference type="Pfam" id="PF01205">
    <property type="entry name" value="Impact_N"/>
    <property type="match status" value="1"/>
</dbReference>
<dbReference type="SUPFAM" id="SSF54211">
    <property type="entry name" value="Ribosomal protein S5 domain 2-like"/>
    <property type="match status" value="1"/>
</dbReference>
<name>A8MHP1_ALKOO</name>
<accession>A8MHP1</accession>
<dbReference type="SUPFAM" id="SSF54980">
    <property type="entry name" value="EF-G C-terminal domain-like"/>
    <property type="match status" value="1"/>
</dbReference>
<dbReference type="InterPro" id="IPR023582">
    <property type="entry name" value="Impact"/>
</dbReference>
<protein>
    <recommendedName>
        <fullName evidence="6">Impact N-terminal domain-containing protein</fullName>
    </recommendedName>
</protein>